<dbReference type="OrthoDB" id="6612291at2759"/>
<dbReference type="GO" id="GO:0016020">
    <property type="term" value="C:membrane"/>
    <property type="evidence" value="ECO:0007669"/>
    <property type="project" value="UniProtKB-SubCell"/>
</dbReference>
<dbReference type="GO" id="GO:0005351">
    <property type="term" value="F:carbohydrate:proton symporter activity"/>
    <property type="evidence" value="ECO:0007669"/>
    <property type="project" value="TreeGrafter"/>
</dbReference>
<feature type="transmembrane region" description="Helical" evidence="7">
    <location>
        <begin position="317"/>
        <end position="341"/>
    </location>
</feature>
<reference evidence="9" key="1">
    <citation type="submission" date="2022-11" db="EMBL/GenBank/DDBJ databases">
        <authorList>
            <person name="Scott C."/>
            <person name="Bruce N."/>
        </authorList>
    </citation>
    <scope>NUCLEOTIDE SEQUENCE</scope>
</reference>
<evidence type="ECO:0000259" key="8">
    <source>
        <dbReference type="PROSITE" id="PS50850"/>
    </source>
</evidence>
<dbReference type="InterPro" id="IPR003663">
    <property type="entry name" value="Sugar/inositol_transpt"/>
</dbReference>
<keyword evidence="4 7" id="KW-0812">Transmembrane</keyword>
<dbReference type="Gene3D" id="1.20.1250.20">
    <property type="entry name" value="MFS general substrate transporter like domains"/>
    <property type="match status" value="1"/>
</dbReference>
<feature type="transmembrane region" description="Helical" evidence="7">
    <location>
        <begin position="353"/>
        <end position="375"/>
    </location>
</feature>
<evidence type="ECO:0000256" key="4">
    <source>
        <dbReference type="ARBA" id="ARBA00022692"/>
    </source>
</evidence>
<feature type="transmembrane region" description="Helical" evidence="7">
    <location>
        <begin position="196"/>
        <end position="214"/>
    </location>
</feature>
<feature type="transmembrane region" description="Helical" evidence="7">
    <location>
        <begin position="226"/>
        <end position="248"/>
    </location>
</feature>
<evidence type="ECO:0000256" key="1">
    <source>
        <dbReference type="ARBA" id="ARBA00004141"/>
    </source>
</evidence>
<keyword evidence="5 7" id="KW-1133">Transmembrane helix</keyword>
<accession>A0A9P1H622</accession>
<gene>
    <name evidence="9" type="ORF">PPNO1_LOCUS5644</name>
</gene>
<dbReference type="InterPro" id="IPR050360">
    <property type="entry name" value="MFS_Sugar_Transporters"/>
</dbReference>
<dbReference type="PANTHER" id="PTHR48022:SF72">
    <property type="entry name" value="MAJOR FACILITATOR SUPERFAMILY (MFS) PROFILE DOMAIN-CONTAINING PROTEIN-RELATED"/>
    <property type="match status" value="1"/>
</dbReference>
<evidence type="ECO:0000256" key="5">
    <source>
        <dbReference type="ARBA" id="ARBA00022989"/>
    </source>
</evidence>
<keyword evidence="10" id="KW-1185">Reference proteome</keyword>
<feature type="transmembrane region" description="Helical" evidence="7">
    <location>
        <begin position="140"/>
        <end position="160"/>
    </location>
</feature>
<comment type="subcellular location">
    <subcellularLocation>
        <location evidence="1">Membrane</location>
        <topology evidence="1">Multi-pass membrane protein</topology>
    </subcellularLocation>
</comment>
<dbReference type="InterPro" id="IPR005828">
    <property type="entry name" value="MFS_sugar_transport-like"/>
</dbReference>
<dbReference type="InterPro" id="IPR036259">
    <property type="entry name" value="MFS_trans_sf"/>
</dbReference>
<feature type="transmembrane region" description="Helical" evidence="7">
    <location>
        <begin position="166"/>
        <end position="184"/>
    </location>
</feature>
<dbReference type="EMBL" id="CALLCH030000014">
    <property type="protein sequence ID" value="CAI4215971.1"/>
    <property type="molecule type" value="Genomic_DNA"/>
</dbReference>
<dbReference type="PROSITE" id="PS50850">
    <property type="entry name" value="MFS"/>
    <property type="match status" value="1"/>
</dbReference>
<dbReference type="InterPro" id="IPR020846">
    <property type="entry name" value="MFS_dom"/>
</dbReference>
<evidence type="ECO:0000256" key="7">
    <source>
        <dbReference type="SAM" id="Phobius"/>
    </source>
</evidence>
<proteinExistence type="inferred from homology"/>
<dbReference type="PANTHER" id="PTHR48022">
    <property type="entry name" value="PLASTIDIC GLUCOSE TRANSPORTER 4"/>
    <property type="match status" value="1"/>
</dbReference>
<feature type="transmembrane region" description="Helical" evidence="7">
    <location>
        <begin position="63"/>
        <end position="82"/>
    </location>
</feature>
<evidence type="ECO:0000256" key="3">
    <source>
        <dbReference type="ARBA" id="ARBA00022448"/>
    </source>
</evidence>
<name>A0A9P1H622_9PEZI</name>
<dbReference type="PRINTS" id="PR00171">
    <property type="entry name" value="SUGRTRNSPORT"/>
</dbReference>
<dbReference type="AlphaFoldDB" id="A0A9P1H622"/>
<evidence type="ECO:0000313" key="10">
    <source>
        <dbReference type="Proteomes" id="UP000838763"/>
    </source>
</evidence>
<dbReference type="PROSITE" id="PS00217">
    <property type="entry name" value="SUGAR_TRANSPORT_2"/>
    <property type="match status" value="1"/>
</dbReference>
<keyword evidence="6 7" id="KW-0472">Membrane</keyword>
<dbReference type="Proteomes" id="UP000838763">
    <property type="component" value="Unassembled WGS sequence"/>
</dbReference>
<keyword evidence="3" id="KW-0813">Transport</keyword>
<dbReference type="InterPro" id="IPR005829">
    <property type="entry name" value="Sugar_transporter_CS"/>
</dbReference>
<comment type="similarity">
    <text evidence="2">Belongs to the major facilitator superfamily. Sugar transporter (TC 2.A.1.1) family.</text>
</comment>
<evidence type="ECO:0000256" key="2">
    <source>
        <dbReference type="ARBA" id="ARBA00010992"/>
    </source>
</evidence>
<protein>
    <recommendedName>
        <fullName evidence="8">Major facilitator superfamily (MFS) profile domain-containing protein</fullName>
    </recommendedName>
</protein>
<comment type="caution">
    <text evidence="9">The sequence shown here is derived from an EMBL/GenBank/DDBJ whole genome shotgun (WGS) entry which is preliminary data.</text>
</comment>
<organism evidence="9 10">
    <name type="scientific">Parascedosporium putredinis</name>
    <dbReference type="NCBI Taxonomy" id="1442378"/>
    <lineage>
        <taxon>Eukaryota</taxon>
        <taxon>Fungi</taxon>
        <taxon>Dikarya</taxon>
        <taxon>Ascomycota</taxon>
        <taxon>Pezizomycotina</taxon>
        <taxon>Sordariomycetes</taxon>
        <taxon>Hypocreomycetidae</taxon>
        <taxon>Microascales</taxon>
        <taxon>Microascaceae</taxon>
        <taxon>Parascedosporium</taxon>
    </lineage>
</organism>
<sequence length="381" mass="42726">MGARWIRISTRNIGICLDIGFRDLSKERKHPHRHAHSRKPSHVRQPINERWALKRHPSLSRGLGLRIVINIACDIAFILFGYDQGVFGGIVNNPNFVKTFNYPSASLTGIIVSIYNIGCFLGCMLNIFIADRLGRRRCMWVAMAIIIVGAVIQTCSYSVAQMLVGRVITGIGTGIETSTVPAYQAELSRPEMRGRLISSEVVFLGAGIVLSYFFDFGMSFAPGPISWRLPLALQIIFAIVVVFAVFVLPESPRWLVKKGHVQEAVETICRVEDIPEDDPYIQNFRKEILETLALEQSRPFQWKHIFRGDSVQSGRRLLLAWGMYFINQMGGINLVVYYAAFVLETSIGMEHKLSLILGGCIQVMFLLGSLCLPYGSIEWAA</sequence>
<feature type="domain" description="Major facilitator superfamily (MFS) profile" evidence="8">
    <location>
        <begin position="69"/>
        <end position="381"/>
    </location>
</feature>
<dbReference type="Pfam" id="PF00083">
    <property type="entry name" value="Sugar_tr"/>
    <property type="match status" value="1"/>
</dbReference>
<feature type="transmembrane region" description="Helical" evidence="7">
    <location>
        <begin position="102"/>
        <end position="128"/>
    </location>
</feature>
<evidence type="ECO:0000313" key="9">
    <source>
        <dbReference type="EMBL" id="CAI4215971.1"/>
    </source>
</evidence>
<evidence type="ECO:0000256" key="6">
    <source>
        <dbReference type="ARBA" id="ARBA00023136"/>
    </source>
</evidence>
<dbReference type="SUPFAM" id="SSF103473">
    <property type="entry name" value="MFS general substrate transporter"/>
    <property type="match status" value="1"/>
</dbReference>